<name>A0A2V5J1G4_9EURO</name>
<evidence type="ECO:0000313" key="2">
    <source>
        <dbReference type="Proteomes" id="UP000248817"/>
    </source>
</evidence>
<gene>
    <name evidence="1" type="ORF">BP00DRAFT_36006</name>
</gene>
<organism evidence="1 2">
    <name type="scientific">Aspergillus indologenus CBS 114.80</name>
    <dbReference type="NCBI Taxonomy" id="1450541"/>
    <lineage>
        <taxon>Eukaryota</taxon>
        <taxon>Fungi</taxon>
        <taxon>Dikarya</taxon>
        <taxon>Ascomycota</taxon>
        <taxon>Pezizomycotina</taxon>
        <taxon>Eurotiomycetes</taxon>
        <taxon>Eurotiomycetidae</taxon>
        <taxon>Eurotiales</taxon>
        <taxon>Aspergillaceae</taxon>
        <taxon>Aspergillus</taxon>
        <taxon>Aspergillus subgen. Circumdati</taxon>
    </lineage>
</organism>
<sequence>MGFGTGIALMECVFLGLGCELVSLVDSGSEQDVESVLYCIYIQSGGVVLLLSTWLRYPLFYLHCNCTTVEHTLTRFSPGR</sequence>
<dbReference type="AlphaFoldDB" id="A0A2V5J1G4"/>
<keyword evidence="2" id="KW-1185">Reference proteome</keyword>
<dbReference type="Proteomes" id="UP000248817">
    <property type="component" value="Unassembled WGS sequence"/>
</dbReference>
<dbReference type="EMBL" id="KZ825579">
    <property type="protein sequence ID" value="PYI27056.1"/>
    <property type="molecule type" value="Genomic_DNA"/>
</dbReference>
<protein>
    <submittedName>
        <fullName evidence="1">Uncharacterized protein</fullName>
    </submittedName>
</protein>
<reference evidence="1 2" key="1">
    <citation type="submission" date="2018-02" db="EMBL/GenBank/DDBJ databases">
        <title>The genomes of Aspergillus section Nigri reveals drivers in fungal speciation.</title>
        <authorList>
            <consortium name="DOE Joint Genome Institute"/>
            <person name="Vesth T.C."/>
            <person name="Nybo J."/>
            <person name="Theobald S."/>
            <person name="Brandl J."/>
            <person name="Frisvad J.C."/>
            <person name="Nielsen K.F."/>
            <person name="Lyhne E.K."/>
            <person name="Kogle M.E."/>
            <person name="Kuo A."/>
            <person name="Riley R."/>
            <person name="Clum A."/>
            <person name="Nolan M."/>
            <person name="Lipzen A."/>
            <person name="Salamov A."/>
            <person name="Henrissat B."/>
            <person name="Wiebenga A."/>
            <person name="De vries R.P."/>
            <person name="Grigoriev I.V."/>
            <person name="Mortensen U.H."/>
            <person name="Andersen M.R."/>
            <person name="Baker S.E."/>
        </authorList>
    </citation>
    <scope>NUCLEOTIDE SEQUENCE [LARGE SCALE GENOMIC DNA]</scope>
    <source>
        <strain evidence="1 2">CBS 114.80</strain>
    </source>
</reference>
<proteinExistence type="predicted"/>
<evidence type="ECO:0000313" key="1">
    <source>
        <dbReference type="EMBL" id="PYI27056.1"/>
    </source>
</evidence>
<accession>A0A2V5J1G4</accession>